<feature type="compositionally biased region" description="Low complexity" evidence="1">
    <location>
        <begin position="39"/>
        <end position="54"/>
    </location>
</feature>
<name>A7IV01_PBCVM</name>
<protein>
    <submittedName>
        <fullName evidence="2">Uncharacterized protein m621R</fullName>
    </submittedName>
</protein>
<gene>
    <name evidence="2" type="primary">m621R</name>
    <name evidence="2" type="ORF">MT325_m621R</name>
</gene>
<feature type="compositionally biased region" description="Low complexity" evidence="1">
    <location>
        <begin position="1"/>
        <end position="30"/>
    </location>
</feature>
<evidence type="ECO:0000256" key="1">
    <source>
        <dbReference type="SAM" id="MobiDB-lite"/>
    </source>
</evidence>
<dbReference type="EMBL" id="DQ491001">
    <property type="protein sequence ID" value="ABT14175.1"/>
    <property type="molecule type" value="Genomic_DNA"/>
</dbReference>
<feature type="region of interest" description="Disordered" evidence="1">
    <location>
        <begin position="1"/>
        <end position="73"/>
    </location>
</feature>
<proteinExistence type="predicted"/>
<organismHost>
    <name type="scientific">Paramecium bursaria</name>
    <dbReference type="NCBI Taxonomy" id="74790"/>
</organismHost>
<sequence>MASSGLASSGLGERSISSSSISSVWIPSASTEPPRYARRMSSVGSSSRTAVSTAFLTRARRTSRGDFTSAGSR</sequence>
<reference evidence="2 3" key="1">
    <citation type="journal article" date="2007" name="Virology">
        <title>Sequence and annotation of the 314-kb MT325 and the 321-kb FR483 viruses that infect Chlorella Pbi.</title>
        <authorList>
            <person name="Fitzgerald L.A."/>
            <person name="Graves M.V."/>
            <person name="Li X."/>
            <person name="Feldblyum T."/>
            <person name="Hartigan J."/>
            <person name="Van Etten J.L."/>
        </authorList>
    </citation>
    <scope>NUCLEOTIDE SEQUENCE [LARGE SCALE GENOMIC DNA]</scope>
    <source>
        <strain evidence="2 3">MT325</strain>
    </source>
</reference>
<evidence type="ECO:0000313" key="3">
    <source>
        <dbReference type="Proteomes" id="UP000246715"/>
    </source>
</evidence>
<evidence type="ECO:0000313" key="2">
    <source>
        <dbReference type="EMBL" id="ABT14175.1"/>
    </source>
</evidence>
<dbReference type="Proteomes" id="UP000246715">
    <property type="component" value="Segment"/>
</dbReference>
<accession>A7IV01</accession>
<organism evidence="2 3">
    <name type="scientific">Paramecium bursaria Chlorella virus MT325</name>
    <name type="common">PBCV-MT325</name>
    <dbReference type="NCBI Taxonomy" id="346932"/>
    <lineage>
        <taxon>Viruses</taxon>
        <taxon>Varidnaviria</taxon>
        <taxon>Bamfordvirae</taxon>
        <taxon>Nucleocytoviricota</taxon>
        <taxon>Megaviricetes</taxon>
        <taxon>Algavirales</taxon>
        <taxon>Phycodnaviridae</taxon>
        <taxon>Chlorovirus</taxon>
        <taxon>Chlorovirus conductrix</taxon>
        <taxon>Paramecium bursaria Chlorella virus A1</taxon>
    </lineage>
</organism>